<feature type="compositionally biased region" description="Polar residues" evidence="1">
    <location>
        <begin position="12"/>
        <end position="30"/>
    </location>
</feature>
<sequence>MDDPNRQRRLNDSVSQQNVPNSRYASQSSRAVAGAAHAERFRSAPVNSPQTPRALAGNAGYSGYYPDSNAAFPATNLPSTAMGTYGSEYAHDGRQQAQGFGNYNTAAMMYNVAQPNSQAPVYDAQQFGSRQTAAMQMMPPDVASTYFGADAAANPSASGLQQSAQGTSSSAGVYQQSPSMNYASNMPGVSAVQQAAANADVSMSEDNTTTNNEFSDGALEEKWISYQRQLGSVFQDILSGSLENASETLLTISGWLLSQVVDLGLTLDDSSLHADRLKLWNDFNHAWLALGSQQKDLTESGRQLSRTQRLMSQATVEKLGSELVRLCDGLERHGLVDYQYGVWEDQIITVLEECLDLFESEDRADASMASR</sequence>
<organism evidence="2 3">
    <name type="scientific">Clonostachys solani</name>
    <dbReference type="NCBI Taxonomy" id="160281"/>
    <lineage>
        <taxon>Eukaryota</taxon>
        <taxon>Fungi</taxon>
        <taxon>Dikarya</taxon>
        <taxon>Ascomycota</taxon>
        <taxon>Pezizomycotina</taxon>
        <taxon>Sordariomycetes</taxon>
        <taxon>Hypocreomycetidae</taxon>
        <taxon>Hypocreales</taxon>
        <taxon>Bionectriaceae</taxon>
        <taxon>Clonostachys</taxon>
    </lineage>
</organism>
<feature type="region of interest" description="Disordered" evidence="1">
    <location>
        <begin position="1"/>
        <end position="54"/>
    </location>
</feature>
<reference evidence="2" key="1">
    <citation type="submission" date="2021-10" db="EMBL/GenBank/DDBJ databases">
        <authorList>
            <person name="Piombo E."/>
        </authorList>
    </citation>
    <scope>NUCLEOTIDE SEQUENCE</scope>
</reference>
<protein>
    <submittedName>
        <fullName evidence="2">Uncharacterized protein</fullName>
    </submittedName>
</protein>
<gene>
    <name evidence="2" type="ORF">CSOL1703_00005274</name>
</gene>
<evidence type="ECO:0000256" key="1">
    <source>
        <dbReference type="SAM" id="MobiDB-lite"/>
    </source>
</evidence>
<feature type="region of interest" description="Disordered" evidence="1">
    <location>
        <begin position="154"/>
        <end position="174"/>
    </location>
</feature>
<comment type="caution">
    <text evidence="2">The sequence shown here is derived from an EMBL/GenBank/DDBJ whole genome shotgun (WGS) entry which is preliminary data.</text>
</comment>
<name>A0A9N9ZBX9_9HYPO</name>
<proteinExistence type="predicted"/>
<dbReference type="AlphaFoldDB" id="A0A9N9ZBX9"/>
<accession>A0A9N9ZBX9</accession>
<evidence type="ECO:0000313" key="2">
    <source>
        <dbReference type="EMBL" id="CAH0053402.1"/>
    </source>
</evidence>
<feature type="compositionally biased region" description="Basic and acidic residues" evidence="1">
    <location>
        <begin position="1"/>
        <end position="11"/>
    </location>
</feature>
<dbReference type="EMBL" id="CABFOC020000045">
    <property type="protein sequence ID" value="CAH0053402.1"/>
    <property type="molecule type" value="Genomic_DNA"/>
</dbReference>
<feature type="compositionally biased region" description="Low complexity" evidence="1">
    <location>
        <begin position="156"/>
        <end position="172"/>
    </location>
</feature>
<dbReference type="OrthoDB" id="5552418at2759"/>
<evidence type="ECO:0000313" key="3">
    <source>
        <dbReference type="Proteomes" id="UP000775872"/>
    </source>
</evidence>
<keyword evidence="3" id="KW-1185">Reference proteome</keyword>
<dbReference type="Proteomes" id="UP000775872">
    <property type="component" value="Unassembled WGS sequence"/>
</dbReference>